<dbReference type="Proteomes" id="UP000617734">
    <property type="component" value="Unassembled WGS sequence"/>
</dbReference>
<gene>
    <name evidence="1" type="ORF">GCM10018781_04010</name>
</gene>
<keyword evidence="2" id="KW-1185">Reference proteome</keyword>
<comment type="caution">
    <text evidence="1">The sequence shown here is derived from an EMBL/GenBank/DDBJ whole genome shotgun (WGS) entry which is preliminary data.</text>
</comment>
<name>A0A919KJW8_9ACTN</name>
<sequence>MPRRWGERGEHWKEWLRRSPGGVDLLVWWTDAGGDIRSLVGDARYRERLAELLSRASPRDCAALGLGCTRRIDRSCREPWTCALDPVGPPGAGPRPSRCGPVPGACDAFTDCWTEFGVTVRFTADDRHRAVHLRDRADSDRVSLWVDGVPVAEGAWLDESGRWVDERLYVVDAAGPEDHPEQDFTFGHLGHVILSVVVHDVERATTQVLVPTAAESWTDPVVRRDGDTWRLYPHRAAVDAGRPDRVLPVEPPAGPAGVVPAV</sequence>
<accession>A0A919KJW8</accession>
<dbReference type="GeneID" id="95350935"/>
<evidence type="ECO:0000313" key="2">
    <source>
        <dbReference type="Proteomes" id="UP000617734"/>
    </source>
</evidence>
<organism evidence="1 2">
    <name type="scientific">Kitasatospora indigofera</name>
    <dbReference type="NCBI Taxonomy" id="67307"/>
    <lineage>
        <taxon>Bacteria</taxon>
        <taxon>Bacillati</taxon>
        <taxon>Actinomycetota</taxon>
        <taxon>Actinomycetes</taxon>
        <taxon>Kitasatosporales</taxon>
        <taxon>Streptomycetaceae</taxon>
        <taxon>Kitasatospora</taxon>
    </lineage>
</organism>
<dbReference type="RefSeq" id="WP_190208957.1">
    <property type="nucleotide sequence ID" value="NZ_BNBO01000001.1"/>
</dbReference>
<reference evidence="1" key="2">
    <citation type="submission" date="2020-09" db="EMBL/GenBank/DDBJ databases">
        <authorList>
            <person name="Sun Q."/>
            <person name="Ohkuma M."/>
        </authorList>
    </citation>
    <scope>NUCLEOTIDE SEQUENCE</scope>
    <source>
        <strain evidence="1">JCM 4646</strain>
    </source>
</reference>
<dbReference type="AlphaFoldDB" id="A0A919KJW8"/>
<proteinExistence type="predicted"/>
<evidence type="ECO:0000313" key="1">
    <source>
        <dbReference type="EMBL" id="GHH59935.1"/>
    </source>
</evidence>
<dbReference type="EMBL" id="BNBO01000001">
    <property type="protein sequence ID" value="GHH59935.1"/>
    <property type="molecule type" value="Genomic_DNA"/>
</dbReference>
<protein>
    <submittedName>
        <fullName evidence="1">Uncharacterized protein</fullName>
    </submittedName>
</protein>
<reference evidence="1" key="1">
    <citation type="journal article" date="2014" name="Int. J. Syst. Evol. Microbiol.">
        <title>Complete genome sequence of Corynebacterium casei LMG S-19264T (=DSM 44701T), isolated from a smear-ripened cheese.</title>
        <authorList>
            <consortium name="US DOE Joint Genome Institute (JGI-PGF)"/>
            <person name="Walter F."/>
            <person name="Albersmeier A."/>
            <person name="Kalinowski J."/>
            <person name="Ruckert C."/>
        </authorList>
    </citation>
    <scope>NUCLEOTIDE SEQUENCE</scope>
    <source>
        <strain evidence="1">JCM 4646</strain>
    </source>
</reference>